<evidence type="ECO:0000259" key="1">
    <source>
        <dbReference type="Pfam" id="PF08845"/>
    </source>
</evidence>
<dbReference type="GO" id="GO:0016788">
    <property type="term" value="F:hydrolase activity, acting on ester bonds"/>
    <property type="evidence" value="ECO:0007669"/>
    <property type="project" value="InterPro"/>
</dbReference>
<reference evidence="3" key="1">
    <citation type="submission" date="2016-10" db="EMBL/GenBank/DDBJ databases">
        <authorList>
            <person name="Varghese N."/>
            <person name="Submissions S."/>
        </authorList>
    </citation>
    <scope>NUCLEOTIDE SEQUENCE [LARGE SCALE GENOMIC DNA]</scope>
    <source>
        <strain evidence="3">8N4</strain>
    </source>
</reference>
<dbReference type="STRING" id="988801.SAMN05216522_1273"/>
<accession>A0A1H9N7H1</accession>
<keyword evidence="3" id="KW-1185">Reference proteome</keyword>
<organism evidence="2 3">
    <name type="scientific">Rosenbergiella nectarea</name>
    <dbReference type="NCBI Taxonomy" id="988801"/>
    <lineage>
        <taxon>Bacteria</taxon>
        <taxon>Pseudomonadati</taxon>
        <taxon>Pseudomonadota</taxon>
        <taxon>Gammaproteobacteria</taxon>
        <taxon>Enterobacterales</taxon>
        <taxon>Erwiniaceae</taxon>
        <taxon>Rosenbergiella</taxon>
    </lineage>
</organism>
<dbReference type="Pfam" id="PF08845">
    <property type="entry name" value="SymE_toxin"/>
    <property type="match status" value="1"/>
</dbReference>
<proteinExistence type="predicted"/>
<dbReference type="InterPro" id="IPR014944">
    <property type="entry name" value="Toxin_SymE-like"/>
</dbReference>
<dbReference type="GO" id="GO:0016070">
    <property type="term" value="P:RNA metabolic process"/>
    <property type="evidence" value="ECO:0007669"/>
    <property type="project" value="InterPro"/>
</dbReference>
<dbReference type="Proteomes" id="UP000242515">
    <property type="component" value="Unassembled WGS sequence"/>
</dbReference>
<dbReference type="RefSeq" id="WP_230527546.1">
    <property type="nucleotide sequence ID" value="NZ_FOGC01000027.1"/>
</dbReference>
<dbReference type="GO" id="GO:0003723">
    <property type="term" value="F:RNA binding"/>
    <property type="evidence" value="ECO:0007669"/>
    <property type="project" value="InterPro"/>
</dbReference>
<protein>
    <submittedName>
        <fullName evidence="2">Toxin SymE, type I toxin-antitoxin system</fullName>
    </submittedName>
</protein>
<dbReference type="AlphaFoldDB" id="A0A1H9N7H1"/>
<evidence type="ECO:0000313" key="3">
    <source>
        <dbReference type="Proteomes" id="UP000242515"/>
    </source>
</evidence>
<name>A0A1H9N7H1_9GAMM</name>
<gene>
    <name evidence="2" type="ORF">SAMN05216522_1273</name>
</gene>
<dbReference type="GO" id="GO:0005737">
    <property type="term" value="C:cytoplasm"/>
    <property type="evidence" value="ECO:0007669"/>
    <property type="project" value="InterPro"/>
</dbReference>
<dbReference type="EMBL" id="FOGC01000027">
    <property type="protein sequence ID" value="SER31605.1"/>
    <property type="molecule type" value="Genomic_DNA"/>
</dbReference>
<feature type="domain" description="Toxin SymE-like" evidence="1">
    <location>
        <begin position="18"/>
        <end position="67"/>
    </location>
</feature>
<sequence length="71" mass="8058">MAKTHHMPETGTPTTQSRRYTVGYVRDHIKHQPSPSITLRGHWMGELGFETGRKVEVSCQQGELIIRLVGE</sequence>
<evidence type="ECO:0000313" key="2">
    <source>
        <dbReference type="EMBL" id="SER31605.1"/>
    </source>
</evidence>